<dbReference type="EMBL" id="SUVG01000004">
    <property type="protein sequence ID" value="MBE6421313.1"/>
    <property type="molecule type" value="Genomic_DNA"/>
</dbReference>
<proteinExistence type="predicted"/>
<sequence>MKKVLFLGVFVSLLVGCRGLAPVQDKPMKSIVLAEGRTVKEAIIQGASTRNWSVSELVPGVMRAHLYARGHEVDVDIPYTQSGYAIQYADSKNMRYNPKTHKIHPKYNRWIEFLDIAIFKWASVGK</sequence>
<reference evidence="1" key="1">
    <citation type="submission" date="2019-04" db="EMBL/GenBank/DDBJ databases">
        <title>Evolution of Biomass-Degrading Anaerobic Consortia Revealed by Metagenomics.</title>
        <authorList>
            <person name="Peng X."/>
        </authorList>
    </citation>
    <scope>NUCLEOTIDE SEQUENCE</scope>
    <source>
        <strain evidence="1">SIG66</strain>
    </source>
</reference>
<gene>
    <name evidence="1" type="ORF">E7027_04185</name>
</gene>
<accession>A0A928DP00</accession>
<dbReference type="AlphaFoldDB" id="A0A928DP00"/>
<evidence type="ECO:0008006" key="3">
    <source>
        <dbReference type="Google" id="ProtNLM"/>
    </source>
</evidence>
<dbReference type="Proteomes" id="UP000725649">
    <property type="component" value="Unassembled WGS sequence"/>
</dbReference>
<evidence type="ECO:0000313" key="1">
    <source>
        <dbReference type="EMBL" id="MBE6421313.1"/>
    </source>
</evidence>
<organism evidence="1 2">
    <name type="scientific">Candidatus Avelusimicrobium gallicola</name>
    <dbReference type="NCBI Taxonomy" id="2562704"/>
    <lineage>
        <taxon>Bacteria</taxon>
        <taxon>Pseudomonadati</taxon>
        <taxon>Elusimicrobiota</taxon>
        <taxon>Elusimicrobia</taxon>
        <taxon>Elusimicrobiales</taxon>
        <taxon>Elusimicrobiaceae</taxon>
        <taxon>Candidatus Avelusimicrobium</taxon>
    </lineage>
</organism>
<name>A0A928DP00_9BACT</name>
<comment type="caution">
    <text evidence="1">The sequence shown here is derived from an EMBL/GenBank/DDBJ whole genome shotgun (WGS) entry which is preliminary data.</text>
</comment>
<evidence type="ECO:0000313" key="2">
    <source>
        <dbReference type="Proteomes" id="UP000725649"/>
    </source>
</evidence>
<protein>
    <recommendedName>
        <fullName evidence="3">Lipoprotein</fullName>
    </recommendedName>
</protein>
<dbReference type="PROSITE" id="PS51257">
    <property type="entry name" value="PROKAR_LIPOPROTEIN"/>
    <property type="match status" value="1"/>
</dbReference>